<feature type="signal peptide" evidence="1">
    <location>
        <begin position="1"/>
        <end position="22"/>
    </location>
</feature>
<dbReference type="SUPFAM" id="SSF56935">
    <property type="entry name" value="Porins"/>
    <property type="match status" value="1"/>
</dbReference>
<reference evidence="2 3" key="1">
    <citation type="submission" date="2017-08" db="EMBL/GenBank/DDBJ databases">
        <title>Halovibrio sewagensis sp. nov., isolated from wastewater of high salinity.</title>
        <authorList>
            <person name="Dong X."/>
            <person name="Zhang G."/>
        </authorList>
    </citation>
    <scope>NUCLEOTIDE SEQUENCE [LARGE SCALE GENOMIC DNA]</scope>
    <source>
        <strain evidence="2 3">YL5-2</strain>
    </source>
</reference>
<keyword evidence="1" id="KW-0732">Signal</keyword>
<dbReference type="Proteomes" id="UP000218896">
    <property type="component" value="Unassembled WGS sequence"/>
</dbReference>
<evidence type="ECO:0000313" key="2">
    <source>
        <dbReference type="EMBL" id="PAU81871.1"/>
    </source>
</evidence>
<evidence type="ECO:0000313" key="3">
    <source>
        <dbReference type="Proteomes" id="UP000218896"/>
    </source>
</evidence>
<name>A0A2A2F8M1_9GAMM</name>
<gene>
    <name evidence="2" type="ORF">CK501_01585</name>
</gene>
<dbReference type="RefSeq" id="WP_095615971.1">
    <property type="nucleotide sequence ID" value="NZ_NSKD01000001.1"/>
</dbReference>
<dbReference type="OrthoDB" id="6073230at2"/>
<dbReference type="AlphaFoldDB" id="A0A2A2F8M1"/>
<comment type="caution">
    <text evidence="2">The sequence shown here is derived from an EMBL/GenBank/DDBJ whole genome shotgun (WGS) entry which is preliminary data.</text>
</comment>
<evidence type="ECO:0000256" key="1">
    <source>
        <dbReference type="SAM" id="SignalP"/>
    </source>
</evidence>
<dbReference type="InterPro" id="IPR010870">
    <property type="entry name" value="Porin_O/P"/>
</dbReference>
<accession>A0A2A2F8M1</accession>
<protein>
    <recommendedName>
        <fullName evidence="4">Porin</fullName>
    </recommendedName>
</protein>
<dbReference type="Pfam" id="PF07396">
    <property type="entry name" value="Porin_O_P"/>
    <property type="match status" value="1"/>
</dbReference>
<evidence type="ECO:0008006" key="4">
    <source>
        <dbReference type="Google" id="ProtNLM"/>
    </source>
</evidence>
<organism evidence="2 3">
    <name type="scientific">Halovibrio salipaludis</name>
    <dbReference type="NCBI Taxonomy" id="2032626"/>
    <lineage>
        <taxon>Bacteria</taxon>
        <taxon>Pseudomonadati</taxon>
        <taxon>Pseudomonadota</taxon>
        <taxon>Gammaproteobacteria</taxon>
        <taxon>Oceanospirillales</taxon>
        <taxon>Halomonadaceae</taxon>
        <taxon>Halovibrio</taxon>
    </lineage>
</organism>
<proteinExistence type="predicted"/>
<feature type="chain" id="PRO_5012426163" description="Porin" evidence="1">
    <location>
        <begin position="23"/>
        <end position="379"/>
    </location>
</feature>
<sequence>MKKKLIGAAVTAAISATAPSLAVATTNISAGVWASYRYVTDSDFDAPAFNSDLDSETGGDIGRESLILYGSHSQDDGPWRLSTEVRFGPGSFSDPDNNSTGTYTSIHKLWVGRSFGENWDMKIGKSQVPFGWKTVNFWPGDVLQGGYGDQMDVGVKFTGTVSGFDVAAAYFHQDDWGETSTDTIDDNGHWGSKVTNSAGEEVFTYRKTQTGVVDASYTFGKDESSSQFGLSVQGGKLQDLSDHANACATSCTDLDDGSHYAYAAYYQGEYGPFTAKAEVIRVNRDIPNVANDVENTRYAVMGGYTVGNWFAYIDATAATTDTDGNNADTVHGLAPGVRYDYGPGWVYLEYLESNGDIDRNGDIYESDFDAMYVTMDYYF</sequence>
<keyword evidence="3" id="KW-1185">Reference proteome</keyword>
<dbReference type="EMBL" id="NSKD01000001">
    <property type="protein sequence ID" value="PAU81871.1"/>
    <property type="molecule type" value="Genomic_DNA"/>
</dbReference>